<comment type="caution">
    <text evidence="1">The sequence shown here is derived from an EMBL/GenBank/DDBJ whole genome shotgun (WGS) entry which is preliminary data.</text>
</comment>
<proteinExistence type="predicted"/>
<gene>
    <name evidence="1" type="ORF">SCF082_LOCUS39548</name>
</gene>
<protein>
    <submittedName>
        <fullName evidence="1">Uncharacterized protein</fullName>
    </submittedName>
</protein>
<evidence type="ECO:0000313" key="1">
    <source>
        <dbReference type="EMBL" id="CAK9083300.1"/>
    </source>
</evidence>
<reference evidence="1 2" key="1">
    <citation type="submission" date="2024-02" db="EMBL/GenBank/DDBJ databases">
        <authorList>
            <person name="Chen Y."/>
            <person name="Shah S."/>
            <person name="Dougan E. K."/>
            <person name="Thang M."/>
            <person name="Chan C."/>
        </authorList>
    </citation>
    <scope>NUCLEOTIDE SEQUENCE [LARGE SCALE GENOMIC DNA]</scope>
</reference>
<accession>A0ABP0Q8G4</accession>
<dbReference type="EMBL" id="CAXAMM010039042">
    <property type="protein sequence ID" value="CAK9083300.1"/>
    <property type="molecule type" value="Genomic_DNA"/>
</dbReference>
<dbReference type="Proteomes" id="UP001642464">
    <property type="component" value="Unassembled WGS sequence"/>
</dbReference>
<sequence length="612" mass="67011">MEGQTFPECPVGGASSRCCEQALAPSVWFTESLRCWALPETGPVYGCGPIRESCCMFGHRACFGPGFSLGRCCIGSTASTVAADLAEERATWGSLGQSYHAQCRGQPHDPFGVLCIPQWSSTRYYKLLGHVLYCGPKVNAFAYNLLMMIGLHYAVSVHVPPKEAEQDNAMLLSACFQFYDRRLRAKNFRALKGSVVLISPLLKDFKVLFEGIGLHSLANLMQSDPRAKVVGLPTMSNATWTWPILRLRHAYWKLGAARYPVGYRAWADPTGGDISHCFGGDTTSGTRVYNASALRVLLKGTVQGAPWSSLGSAWMVGLDMELKRAGGTALTCLTSGATLLQEESYLRFTALERSFAKAYNIEAARFHPNGPVQLRCIREGTELDAISANVARMVAPYCIRLALKHAMRRFKEVWEAFGAGRATLLPVFGSALSLLRLGGTTGEVMPWDHDADLMARLNGLSMKEFRERLQAGGFTVEKGESDSPLPGTMHWHVHYSDPDLDGITAYIDLFVEPTGVPDVNEVLPRAAFQLHSLPMTVTSETLYWIRTRTSNLDHSPGTSPLITHLPGSYDAPLVEEYSCPGHNACLPQGHVDSDGFLDGGMPDGFAKLDVWE</sequence>
<organism evidence="1 2">
    <name type="scientific">Durusdinium trenchii</name>
    <dbReference type="NCBI Taxonomy" id="1381693"/>
    <lineage>
        <taxon>Eukaryota</taxon>
        <taxon>Sar</taxon>
        <taxon>Alveolata</taxon>
        <taxon>Dinophyceae</taxon>
        <taxon>Suessiales</taxon>
        <taxon>Symbiodiniaceae</taxon>
        <taxon>Durusdinium</taxon>
    </lineage>
</organism>
<evidence type="ECO:0000313" key="2">
    <source>
        <dbReference type="Proteomes" id="UP001642464"/>
    </source>
</evidence>
<name>A0ABP0Q8G4_9DINO</name>
<keyword evidence="2" id="KW-1185">Reference proteome</keyword>